<dbReference type="InterPro" id="IPR041698">
    <property type="entry name" value="Methyltransf_25"/>
</dbReference>
<evidence type="ECO:0000259" key="1">
    <source>
        <dbReference type="Pfam" id="PF13649"/>
    </source>
</evidence>
<dbReference type="SUPFAM" id="SSF53335">
    <property type="entry name" value="S-adenosyl-L-methionine-dependent methyltransferases"/>
    <property type="match status" value="1"/>
</dbReference>
<name>A0A1I7XG76_HETBA</name>
<feature type="domain" description="Methyltransferase" evidence="1">
    <location>
        <begin position="59"/>
        <end position="161"/>
    </location>
</feature>
<dbReference type="WBParaSite" id="Hba_16674">
    <property type="protein sequence ID" value="Hba_16674"/>
    <property type="gene ID" value="Hba_16674"/>
</dbReference>
<accession>A0A1I7XG76</accession>
<evidence type="ECO:0000313" key="2">
    <source>
        <dbReference type="Proteomes" id="UP000095283"/>
    </source>
</evidence>
<dbReference type="Gene3D" id="3.40.50.150">
    <property type="entry name" value="Vaccinia Virus protein VP39"/>
    <property type="match status" value="1"/>
</dbReference>
<protein>
    <submittedName>
        <fullName evidence="3">Methyltransf_25 domain-containing protein</fullName>
    </submittedName>
</protein>
<sequence>MARVFHNYFKLAVNDLAAQLAVPVKSLSGYLLTKRCAAVTDFLNKAVVESLDIGKDDNVLELGYGRGNALKYCLERIQNGNGMVFGIERSSYMEEVTRKRFILEIAETSKLRLDHGIDLCNLPYPTDFISHVFHVDLFYYLHQDKMMNFCSEVLRVLKPKGRVVCGMQFERLRRLSDWGILTDSQWNPMRYMYCLESSGFTDVKTQLFQIDYRRDSRRGEYQLITARKPDVDEVI</sequence>
<keyword evidence="2" id="KW-1185">Reference proteome</keyword>
<organism evidence="2 3">
    <name type="scientific">Heterorhabditis bacteriophora</name>
    <name type="common">Entomopathogenic nematode worm</name>
    <dbReference type="NCBI Taxonomy" id="37862"/>
    <lineage>
        <taxon>Eukaryota</taxon>
        <taxon>Metazoa</taxon>
        <taxon>Ecdysozoa</taxon>
        <taxon>Nematoda</taxon>
        <taxon>Chromadorea</taxon>
        <taxon>Rhabditida</taxon>
        <taxon>Rhabditina</taxon>
        <taxon>Rhabditomorpha</taxon>
        <taxon>Strongyloidea</taxon>
        <taxon>Heterorhabditidae</taxon>
        <taxon>Heterorhabditis</taxon>
    </lineage>
</organism>
<dbReference type="AlphaFoldDB" id="A0A1I7XG76"/>
<evidence type="ECO:0000313" key="3">
    <source>
        <dbReference type="WBParaSite" id="Hba_16674"/>
    </source>
</evidence>
<dbReference type="InterPro" id="IPR029063">
    <property type="entry name" value="SAM-dependent_MTases_sf"/>
</dbReference>
<proteinExistence type="predicted"/>
<dbReference type="Proteomes" id="UP000095283">
    <property type="component" value="Unplaced"/>
</dbReference>
<dbReference type="Pfam" id="PF13649">
    <property type="entry name" value="Methyltransf_25"/>
    <property type="match status" value="1"/>
</dbReference>
<reference evidence="3" key="1">
    <citation type="submission" date="2016-11" db="UniProtKB">
        <authorList>
            <consortium name="WormBaseParasite"/>
        </authorList>
    </citation>
    <scope>IDENTIFICATION</scope>
</reference>